<dbReference type="PANTHER" id="PTHR34815:SF2">
    <property type="entry name" value="N-ACETYLTRANSFERASE DOMAIN-CONTAINING PROTEIN"/>
    <property type="match status" value="1"/>
</dbReference>
<reference evidence="2 3" key="1">
    <citation type="submission" date="2016-06" db="EMBL/GenBank/DDBJ databases">
        <title>Comparative genomics of the ectomycorrhizal sister species Rhizopogon vinicolor and Rhizopogon vesiculosus (Basidiomycota: Boletales) reveals a divergence of the mating type B locus.</title>
        <authorList>
            <consortium name="DOE Joint Genome Institute"/>
            <person name="Mujic A.B."/>
            <person name="Kuo A."/>
            <person name="Tritt A."/>
            <person name="Lipzen A."/>
            <person name="Chen C."/>
            <person name="Johnson J."/>
            <person name="Sharma A."/>
            <person name="Barry K."/>
            <person name="Grigoriev I.V."/>
            <person name="Spatafora J.W."/>
        </authorList>
    </citation>
    <scope>NUCLEOTIDE SEQUENCE [LARGE SCALE GENOMIC DNA]</scope>
    <source>
        <strain evidence="2 3">AM-OR11-026</strain>
    </source>
</reference>
<name>A0A1B7MS53_9AGAM</name>
<dbReference type="AlphaFoldDB" id="A0A1B7MS53"/>
<sequence length="269" mass="29796">MCLLHWVIASRINLPKFPEAWGAPPEEVAGAGEGLFSVLYSDVGEEFYRSAGPGGEGGGWEKRGAVSTIWEVGAEEGDDEGWTWLMQDQLSGLWDRDADRIRKELTSMPMNDASYEVKRPEAFATYLPTNGVCAFNIPRLTYASNFSMAEGFWGVQSSSDPDTYASWSFYVRPPPAVLIVTRLCASEETFSGLIAKIKQAARRCGVGKVEIWNLRAGLRNIAEKTGGHTSVRNKLLPQIAWYGPGATGNVEWVYNEKSALLYRKTAHWC</sequence>
<proteinExistence type="predicted"/>
<dbReference type="Pfam" id="PF22998">
    <property type="entry name" value="GNAT_LYC1-like"/>
    <property type="match status" value="1"/>
</dbReference>
<dbReference type="InterPro" id="IPR053013">
    <property type="entry name" value="LAT"/>
</dbReference>
<organism evidence="2 3">
    <name type="scientific">Rhizopogon vinicolor AM-OR11-026</name>
    <dbReference type="NCBI Taxonomy" id="1314800"/>
    <lineage>
        <taxon>Eukaryota</taxon>
        <taxon>Fungi</taxon>
        <taxon>Dikarya</taxon>
        <taxon>Basidiomycota</taxon>
        <taxon>Agaricomycotina</taxon>
        <taxon>Agaricomycetes</taxon>
        <taxon>Agaricomycetidae</taxon>
        <taxon>Boletales</taxon>
        <taxon>Suillineae</taxon>
        <taxon>Rhizopogonaceae</taxon>
        <taxon>Rhizopogon</taxon>
    </lineage>
</organism>
<dbReference type="PANTHER" id="PTHR34815">
    <property type="entry name" value="LYSINE ACETYLTRANSFERASE"/>
    <property type="match status" value="1"/>
</dbReference>
<gene>
    <name evidence="2" type="ORF">K503DRAFT_773464</name>
</gene>
<dbReference type="OrthoDB" id="2020070at2759"/>
<protein>
    <recommendedName>
        <fullName evidence="1">LYC1 C-terminal domain-containing protein</fullName>
    </recommendedName>
</protein>
<evidence type="ECO:0000313" key="3">
    <source>
        <dbReference type="Proteomes" id="UP000092154"/>
    </source>
</evidence>
<feature type="domain" description="LYC1 C-terminal" evidence="1">
    <location>
        <begin position="75"/>
        <end position="259"/>
    </location>
</feature>
<evidence type="ECO:0000259" key="1">
    <source>
        <dbReference type="Pfam" id="PF22998"/>
    </source>
</evidence>
<dbReference type="InParanoid" id="A0A1B7MS53"/>
<keyword evidence="3" id="KW-1185">Reference proteome</keyword>
<dbReference type="InterPro" id="IPR055100">
    <property type="entry name" value="GNAT_LYC1-like"/>
</dbReference>
<accession>A0A1B7MS53</accession>
<dbReference type="Proteomes" id="UP000092154">
    <property type="component" value="Unassembled WGS sequence"/>
</dbReference>
<dbReference type="EMBL" id="KV448500">
    <property type="protein sequence ID" value="OAX35442.1"/>
    <property type="molecule type" value="Genomic_DNA"/>
</dbReference>
<dbReference type="STRING" id="1314800.A0A1B7MS53"/>
<evidence type="ECO:0000313" key="2">
    <source>
        <dbReference type="EMBL" id="OAX35442.1"/>
    </source>
</evidence>